<organism evidence="2 3">
    <name type="scientific">Candidatus Beckwithbacteria bacterium CG2_30_44_31</name>
    <dbReference type="NCBI Taxonomy" id="1805035"/>
    <lineage>
        <taxon>Bacteria</taxon>
        <taxon>Candidatus Beckwithiibacteriota</taxon>
    </lineage>
</organism>
<protein>
    <recommendedName>
        <fullName evidence="1">DUF5660 domain-containing protein</fullName>
    </recommendedName>
</protein>
<dbReference type="Proteomes" id="UP000183605">
    <property type="component" value="Unassembled WGS sequence"/>
</dbReference>
<reference evidence="2 3" key="1">
    <citation type="journal article" date="2016" name="Environ. Microbiol.">
        <title>Genomic resolution of a cold subsurface aquifer community provides metabolic insights for novel microbes adapted to high CO concentrations.</title>
        <authorList>
            <person name="Probst A.J."/>
            <person name="Castelle C.J."/>
            <person name="Singh A."/>
            <person name="Brown C.T."/>
            <person name="Anantharaman K."/>
            <person name="Sharon I."/>
            <person name="Hug L.A."/>
            <person name="Burstein D."/>
            <person name="Emerson J.B."/>
            <person name="Thomas B.C."/>
            <person name="Banfield J.F."/>
        </authorList>
    </citation>
    <scope>NUCLEOTIDE SEQUENCE [LARGE SCALE GENOMIC DNA]</scope>
    <source>
        <strain evidence="2">CG2_30_44_31</strain>
    </source>
</reference>
<gene>
    <name evidence="2" type="ORF">AUK18_00555</name>
</gene>
<dbReference type="AlphaFoldDB" id="A0A1J5BBB9"/>
<evidence type="ECO:0000313" key="2">
    <source>
        <dbReference type="EMBL" id="OIP04166.1"/>
    </source>
</evidence>
<proteinExistence type="predicted"/>
<evidence type="ECO:0000259" key="1">
    <source>
        <dbReference type="Pfam" id="PF18904"/>
    </source>
</evidence>
<feature type="domain" description="DUF5660" evidence="1">
    <location>
        <begin position="83"/>
        <end position="189"/>
    </location>
</feature>
<dbReference type="EMBL" id="MNXQ01000012">
    <property type="protein sequence ID" value="OIP04166.1"/>
    <property type="molecule type" value="Genomic_DNA"/>
</dbReference>
<accession>A0A1J5BBB9</accession>
<dbReference type="Pfam" id="PF18904">
    <property type="entry name" value="DUF5660"/>
    <property type="match status" value="1"/>
</dbReference>
<name>A0A1J5BBB9_9BACT</name>
<evidence type="ECO:0000313" key="3">
    <source>
        <dbReference type="Proteomes" id="UP000183605"/>
    </source>
</evidence>
<comment type="caution">
    <text evidence="2">The sequence shown here is derived from an EMBL/GenBank/DDBJ whole genome shotgun (WGS) entry which is preliminary data.</text>
</comment>
<sequence length="189" mass="21853">MIINKMDPFLTAKKRKSGPKHQNFLEAFKDSGAAKPQAQSNQAGAEVFNFEEFLNQQEKKIRQQERGRFESIRREEQIIFSREKNQIKVQIETIQAQIKTLAKEQVGLMEEVDQAAFQAVVNPGVYHQSFFERLLHLIKLARKKVAESRTWLQLQNHRSQLRTGYWQKVKTSGTSFMLSGERTVSTQAG</sequence>
<dbReference type="InterPro" id="IPR043719">
    <property type="entry name" value="DUF5660"/>
</dbReference>